<evidence type="ECO:0000313" key="2">
    <source>
        <dbReference type="EMBL" id="MEB3370260.1"/>
    </source>
</evidence>
<organism evidence="2 3">
    <name type="scientific">Saccharopolyspora mangrovi</name>
    <dbReference type="NCBI Taxonomy" id="3082379"/>
    <lineage>
        <taxon>Bacteria</taxon>
        <taxon>Bacillati</taxon>
        <taxon>Actinomycetota</taxon>
        <taxon>Actinomycetes</taxon>
        <taxon>Pseudonocardiales</taxon>
        <taxon>Pseudonocardiaceae</taxon>
        <taxon>Saccharopolyspora</taxon>
    </lineage>
</organism>
<name>A0ABU6AG08_9PSEU</name>
<protein>
    <submittedName>
        <fullName evidence="2">TIGR03086 family metal-binding protein</fullName>
    </submittedName>
</protein>
<dbReference type="InterPro" id="IPR034660">
    <property type="entry name" value="DinB/YfiT-like"/>
</dbReference>
<gene>
    <name evidence="2" type="ORF">R4I43_22920</name>
</gene>
<dbReference type="Proteomes" id="UP001327093">
    <property type="component" value="Unassembled WGS sequence"/>
</dbReference>
<dbReference type="InterPro" id="IPR017520">
    <property type="entry name" value="CHP03086"/>
</dbReference>
<dbReference type="NCBIfam" id="TIGR03083">
    <property type="entry name" value="maleylpyruvate isomerase family mycothiol-dependent enzyme"/>
    <property type="match status" value="1"/>
</dbReference>
<dbReference type="EMBL" id="JAWLNX010000017">
    <property type="protein sequence ID" value="MEB3370260.1"/>
    <property type="molecule type" value="Genomic_DNA"/>
</dbReference>
<accession>A0ABU6AG08</accession>
<dbReference type="InterPro" id="IPR017517">
    <property type="entry name" value="Maleyloyr_isom"/>
</dbReference>
<dbReference type="Gene3D" id="1.20.120.450">
    <property type="entry name" value="dinb family like domain"/>
    <property type="match status" value="1"/>
</dbReference>
<evidence type="ECO:0000313" key="3">
    <source>
        <dbReference type="Proteomes" id="UP001327093"/>
    </source>
</evidence>
<dbReference type="SUPFAM" id="SSF109854">
    <property type="entry name" value="DinB/YfiT-like putative metalloenzymes"/>
    <property type="match status" value="1"/>
</dbReference>
<comment type="caution">
    <text evidence="2">The sequence shown here is derived from an EMBL/GenBank/DDBJ whole genome shotgun (WGS) entry which is preliminary data.</text>
</comment>
<dbReference type="RefSeq" id="WP_324267739.1">
    <property type="nucleotide sequence ID" value="NZ_JAWLNX010000017.1"/>
</dbReference>
<sequence length="195" mass="20646">MEQREPVVGPELVGLLERSFEATSAVLRAVPSARMGDPSPCDGWTVGQLGGHLVDGALYFGRCVDGQAPELSDEEPRSLGDRTAAEFDAAARFNLTAFGKAGVLDQQHQFAFGPTPGWVIANIALSESLIHGWDLARATGSSYAPDAAVVDAVARFQSQGSEDELRTEGMFEPAVPAPRNASAFEELLAFTGRGP</sequence>
<dbReference type="InterPro" id="IPR024344">
    <property type="entry name" value="MDMPI_metal-binding"/>
</dbReference>
<evidence type="ECO:0000259" key="1">
    <source>
        <dbReference type="Pfam" id="PF11716"/>
    </source>
</evidence>
<dbReference type="NCBIfam" id="TIGR03086">
    <property type="entry name" value="TIGR03086 family metal-binding protein"/>
    <property type="match status" value="1"/>
</dbReference>
<reference evidence="2 3" key="1">
    <citation type="submission" date="2023-10" db="EMBL/GenBank/DDBJ databases">
        <title>Saccharopolyspora sp. nov., isolated from mangrove soil.</title>
        <authorList>
            <person name="Lu Y."/>
            <person name="Liu W."/>
        </authorList>
    </citation>
    <scope>NUCLEOTIDE SEQUENCE [LARGE SCALE GENOMIC DNA]</scope>
    <source>
        <strain evidence="2 3">S2-29</strain>
    </source>
</reference>
<feature type="domain" description="Mycothiol-dependent maleylpyruvate isomerase metal-binding" evidence="1">
    <location>
        <begin position="17"/>
        <end position="136"/>
    </location>
</feature>
<proteinExistence type="predicted"/>
<keyword evidence="3" id="KW-1185">Reference proteome</keyword>
<dbReference type="Pfam" id="PF11716">
    <property type="entry name" value="MDMPI_N"/>
    <property type="match status" value="1"/>
</dbReference>